<evidence type="ECO:0000313" key="4">
    <source>
        <dbReference type="Proteomes" id="UP000289708"/>
    </source>
</evidence>
<gene>
    <name evidence="3" type="ORF">EK403_13230</name>
</gene>
<accession>A0A4Q0MGW8</accession>
<name>A0A4Q0MGW8_9HYPH</name>
<dbReference type="AlphaFoldDB" id="A0A4Q0MGW8"/>
<evidence type="ECO:0000256" key="1">
    <source>
        <dbReference type="ARBA" id="ARBA00008129"/>
    </source>
</evidence>
<keyword evidence="4" id="KW-1185">Reference proteome</keyword>
<dbReference type="PROSITE" id="PS50263">
    <property type="entry name" value="CN_HYDROLASE"/>
    <property type="match status" value="1"/>
</dbReference>
<sequence>MTKYRQFKAAAMHVAPVFLDTPRTVSKACALIREAADNGAKLVAFSETFVSAFPIWSAFGAPIHNHAWFRRLAASVVEVPGPEIARIRAAARDNDVMVSIGINEGSAASVGCIWNSNLLIGQDGAILNHHRKLVPTFWEKLSWANGDGAGLRVSDTDLGKVGMLICGENFNPLARFTMIAQGEQVHVSSYPPVWPAYDPKEIAYDVAEGIRVRANAHCLEAKVFNIVVSSFMDEAMIEDMAKDDPEARRVLMDSPRGVSMVMSPTGKVIAGPMQNEEGVLYADIDTEACVEPKQLHDLAGAYNRFDVFKLTVDRSANRPVRFEGVDDADDARRHDNAPLADDRGIVRESAWGAERLLNGAP</sequence>
<proteinExistence type="inferred from homology"/>
<dbReference type="RefSeq" id="WP_128777958.1">
    <property type="nucleotide sequence ID" value="NZ_RYFI01000012.1"/>
</dbReference>
<dbReference type="Gene3D" id="3.60.110.10">
    <property type="entry name" value="Carbon-nitrogen hydrolase"/>
    <property type="match status" value="1"/>
</dbReference>
<dbReference type="PANTHER" id="PTHR46044:SF2">
    <property type="entry name" value="CN HYDROLASE DOMAIN-CONTAINING PROTEIN"/>
    <property type="match status" value="1"/>
</dbReference>
<dbReference type="OrthoDB" id="9811121at2"/>
<comment type="similarity">
    <text evidence="1">Belongs to the carbon-nitrogen hydrolase superfamily. Nitrilase family.</text>
</comment>
<dbReference type="SUPFAM" id="SSF56317">
    <property type="entry name" value="Carbon-nitrogen hydrolase"/>
    <property type="match status" value="1"/>
</dbReference>
<dbReference type="Pfam" id="PF00795">
    <property type="entry name" value="CN_hydrolase"/>
    <property type="match status" value="1"/>
</dbReference>
<dbReference type="Proteomes" id="UP000289708">
    <property type="component" value="Unassembled WGS sequence"/>
</dbReference>
<dbReference type="InterPro" id="IPR044149">
    <property type="entry name" value="Nitrilases_CHs"/>
</dbReference>
<reference evidence="3 4" key="1">
    <citation type="submission" date="2018-12" db="EMBL/GenBank/DDBJ databases">
        <title>bacterium Hansschlegelia zhihuaiae S113.</title>
        <authorList>
            <person name="He J."/>
        </authorList>
    </citation>
    <scope>NUCLEOTIDE SEQUENCE [LARGE SCALE GENOMIC DNA]</scope>
    <source>
        <strain evidence="3 4">S 113</strain>
    </source>
</reference>
<evidence type="ECO:0000313" key="3">
    <source>
        <dbReference type="EMBL" id="RXF72797.1"/>
    </source>
</evidence>
<dbReference type="CDD" id="cd07564">
    <property type="entry name" value="nitrilases_CHs"/>
    <property type="match status" value="1"/>
</dbReference>
<feature type="domain" description="CN hydrolase" evidence="2">
    <location>
        <begin position="7"/>
        <end position="286"/>
    </location>
</feature>
<dbReference type="GO" id="GO:0016787">
    <property type="term" value="F:hydrolase activity"/>
    <property type="evidence" value="ECO:0007669"/>
    <property type="project" value="UniProtKB-KW"/>
</dbReference>
<dbReference type="EMBL" id="RYFI01000012">
    <property type="protein sequence ID" value="RXF72797.1"/>
    <property type="molecule type" value="Genomic_DNA"/>
</dbReference>
<dbReference type="PANTHER" id="PTHR46044">
    <property type="entry name" value="NITRILASE"/>
    <property type="match status" value="1"/>
</dbReference>
<evidence type="ECO:0000259" key="2">
    <source>
        <dbReference type="PROSITE" id="PS50263"/>
    </source>
</evidence>
<dbReference type="InterPro" id="IPR003010">
    <property type="entry name" value="C-N_Hydrolase"/>
</dbReference>
<protein>
    <submittedName>
        <fullName evidence="3">Carbon-nitrogen hydrolase family protein</fullName>
    </submittedName>
</protein>
<comment type="caution">
    <text evidence="3">The sequence shown here is derived from an EMBL/GenBank/DDBJ whole genome shotgun (WGS) entry which is preliminary data.</text>
</comment>
<organism evidence="3 4">
    <name type="scientific">Hansschlegelia zhihuaiae</name>
    <dbReference type="NCBI Taxonomy" id="405005"/>
    <lineage>
        <taxon>Bacteria</taxon>
        <taxon>Pseudomonadati</taxon>
        <taxon>Pseudomonadota</taxon>
        <taxon>Alphaproteobacteria</taxon>
        <taxon>Hyphomicrobiales</taxon>
        <taxon>Methylopilaceae</taxon>
        <taxon>Hansschlegelia</taxon>
    </lineage>
</organism>
<keyword evidence="3" id="KW-0378">Hydrolase</keyword>
<dbReference type="InterPro" id="IPR036526">
    <property type="entry name" value="C-N_Hydrolase_sf"/>
</dbReference>